<gene>
    <name evidence="3" type="ORF">FRACA_10011</name>
</gene>
<dbReference type="PANTHER" id="PTHR44154">
    <property type="entry name" value="QUINONE OXIDOREDUCTASE"/>
    <property type="match status" value="1"/>
</dbReference>
<dbReference type="InterPro" id="IPR013154">
    <property type="entry name" value="ADH-like_N"/>
</dbReference>
<organism evidence="3 4">
    <name type="scientific">Frankia canadensis</name>
    <dbReference type="NCBI Taxonomy" id="1836972"/>
    <lineage>
        <taxon>Bacteria</taxon>
        <taxon>Bacillati</taxon>
        <taxon>Actinomycetota</taxon>
        <taxon>Actinomycetes</taxon>
        <taxon>Frankiales</taxon>
        <taxon>Frankiaceae</taxon>
        <taxon>Frankia</taxon>
    </lineage>
</organism>
<dbReference type="InterPro" id="IPR051603">
    <property type="entry name" value="Zinc-ADH_QOR/CCCR"/>
</dbReference>
<dbReference type="EMBL" id="FZMO01000001">
    <property type="protein sequence ID" value="SNQ45252.1"/>
    <property type="molecule type" value="Genomic_DNA"/>
</dbReference>
<evidence type="ECO:0000259" key="2">
    <source>
        <dbReference type="SMART" id="SM00829"/>
    </source>
</evidence>
<name>A0A2I2KHW7_9ACTN</name>
<dbReference type="GO" id="GO:0016491">
    <property type="term" value="F:oxidoreductase activity"/>
    <property type="evidence" value="ECO:0007669"/>
    <property type="project" value="InterPro"/>
</dbReference>
<dbReference type="OrthoDB" id="9797931at2"/>
<dbReference type="CDD" id="cd05289">
    <property type="entry name" value="MDR_like_2"/>
    <property type="match status" value="1"/>
</dbReference>
<dbReference type="Gene3D" id="3.90.180.10">
    <property type="entry name" value="Medium-chain alcohol dehydrogenases, catalytic domain"/>
    <property type="match status" value="1"/>
</dbReference>
<dbReference type="SUPFAM" id="SSF51735">
    <property type="entry name" value="NAD(P)-binding Rossmann-fold domains"/>
    <property type="match status" value="1"/>
</dbReference>
<protein>
    <submittedName>
        <fullName evidence="3">Zn-dependent oxidoreductase, NADPH:quinone reductase</fullName>
    </submittedName>
</protein>
<dbReference type="Gene3D" id="3.40.50.720">
    <property type="entry name" value="NAD(P)-binding Rossmann-like Domain"/>
    <property type="match status" value="1"/>
</dbReference>
<evidence type="ECO:0000313" key="3">
    <source>
        <dbReference type="EMBL" id="SNQ45252.1"/>
    </source>
</evidence>
<reference evidence="3 4" key="1">
    <citation type="submission" date="2017-06" db="EMBL/GenBank/DDBJ databases">
        <authorList>
            <person name="Kim H.J."/>
            <person name="Triplett B.A."/>
        </authorList>
    </citation>
    <scope>NUCLEOTIDE SEQUENCE [LARGE SCALE GENOMIC DNA]</scope>
    <source>
        <strain evidence="3">FRACA_ARgP5</strain>
    </source>
</reference>
<feature type="domain" description="Enoyl reductase (ER)" evidence="2">
    <location>
        <begin position="10"/>
        <end position="310"/>
    </location>
</feature>
<dbReference type="InterPro" id="IPR036291">
    <property type="entry name" value="NAD(P)-bd_dom_sf"/>
</dbReference>
<sequence length="312" mass="32049">MRAVGVNTWGGPEVLEIVELPEPHAGPGQIRLRVHAATVNPADTLIRSGARADRIGSIPPPYVPGMEVAGIVDEIGDRTDELLTLGSPAMAIVLPLGSYGAYSEYVVVPKGSVAPAPAGTDLVHAATLPMNGLTARRALDLLDPPPGATVAVTGAAGAFGGYFIQLAVNAGHQVVADASETDRQLVADLGAHMVVSRGAKVAEHIRQVAPDGVAALADGSVQKEAVLAAVADGGAIASVRGPAGVTERGIRWTPVSVYDVAEDRARLDGLRVLVESGAITLRVAASCPAEKASEVHERLQQGGTRGRFVLTF</sequence>
<keyword evidence="4" id="KW-1185">Reference proteome</keyword>
<evidence type="ECO:0000313" key="4">
    <source>
        <dbReference type="Proteomes" id="UP000234331"/>
    </source>
</evidence>
<accession>A0A2I2KHW7</accession>
<dbReference type="AlphaFoldDB" id="A0A2I2KHW7"/>
<dbReference type="Pfam" id="PF13602">
    <property type="entry name" value="ADH_zinc_N_2"/>
    <property type="match status" value="1"/>
</dbReference>
<keyword evidence="1" id="KW-0521">NADP</keyword>
<dbReference type="SUPFAM" id="SSF50129">
    <property type="entry name" value="GroES-like"/>
    <property type="match status" value="1"/>
</dbReference>
<dbReference type="RefSeq" id="WP_101829464.1">
    <property type="nucleotide sequence ID" value="NZ_FZMO01000001.1"/>
</dbReference>
<dbReference type="InterPro" id="IPR020843">
    <property type="entry name" value="ER"/>
</dbReference>
<dbReference type="Pfam" id="PF08240">
    <property type="entry name" value="ADH_N"/>
    <property type="match status" value="1"/>
</dbReference>
<dbReference type="InterPro" id="IPR011032">
    <property type="entry name" value="GroES-like_sf"/>
</dbReference>
<dbReference type="SMART" id="SM00829">
    <property type="entry name" value="PKS_ER"/>
    <property type="match status" value="1"/>
</dbReference>
<proteinExistence type="predicted"/>
<dbReference type="PANTHER" id="PTHR44154:SF1">
    <property type="entry name" value="QUINONE OXIDOREDUCTASE"/>
    <property type="match status" value="1"/>
</dbReference>
<evidence type="ECO:0000256" key="1">
    <source>
        <dbReference type="ARBA" id="ARBA00022857"/>
    </source>
</evidence>
<dbReference type="Proteomes" id="UP000234331">
    <property type="component" value="Unassembled WGS sequence"/>
</dbReference>